<feature type="transmembrane region" description="Helical" evidence="1">
    <location>
        <begin position="272"/>
        <end position="292"/>
    </location>
</feature>
<accession>A0A1I1LRF2</accession>
<dbReference type="Proteomes" id="UP000199263">
    <property type="component" value="Unassembled WGS sequence"/>
</dbReference>
<dbReference type="OrthoDB" id="2079676at2"/>
<feature type="transmembrane region" description="Helical" evidence="1">
    <location>
        <begin position="243"/>
        <end position="260"/>
    </location>
</feature>
<keyword evidence="1" id="KW-0472">Membrane</keyword>
<feature type="transmembrane region" description="Helical" evidence="1">
    <location>
        <begin position="51"/>
        <end position="68"/>
    </location>
</feature>
<keyword evidence="3" id="KW-1185">Reference proteome</keyword>
<reference evidence="2 3" key="1">
    <citation type="submission" date="2016-10" db="EMBL/GenBank/DDBJ databases">
        <authorList>
            <person name="de Groot N.N."/>
        </authorList>
    </citation>
    <scope>NUCLEOTIDE SEQUENCE [LARGE SCALE GENOMIC DNA]</scope>
    <source>
        <strain evidence="2 3">DSM 12992</strain>
    </source>
</reference>
<name>A0A1I1LRF2_9CLOT</name>
<feature type="transmembrane region" description="Helical" evidence="1">
    <location>
        <begin position="177"/>
        <end position="197"/>
    </location>
</feature>
<sequence>MSLYEDNEINKIRNRKRLLLVLNFILFIIIFLWHSQMTSILGVLKIKFKDIYSYLYILVSEGSIRLAFQKLNITKILNNRELALSIWLMIFIIYLIVNKNTRSSVWSLIKVIFDKKLTMLYICMMIYTSFIVYILYRIDFWKVSLLKDTIIWFLFTGVITAFQAIDKAENITYFKKVFLDNFKFILIFQFIVNFYTFSLIGELILIPVSTIIIVCICILNVLPEFQNEKSKPVKKLFKCINTLLGLYIIINSIVLAFKDIKNLETIDTFKSILLPIILSTTFILFIFLFALWAGYEQIFIRIQFGEKKSRRLIIYIKIKVFLLCHFNFNRVKSFWRTSGFRVLNATNKSDVLKAIIEYKEQEKLISNNITLKS</sequence>
<feature type="transmembrane region" description="Helical" evidence="1">
    <location>
        <begin position="118"/>
        <end position="138"/>
    </location>
</feature>
<keyword evidence="1" id="KW-0812">Transmembrane</keyword>
<feature type="transmembrane region" description="Helical" evidence="1">
    <location>
        <begin position="150"/>
        <end position="165"/>
    </location>
</feature>
<dbReference type="RefSeq" id="WP_139209538.1">
    <property type="nucleotide sequence ID" value="NZ_FOMG01000009.1"/>
</dbReference>
<organism evidence="2 3">
    <name type="scientific">Clostridium uliginosum</name>
    <dbReference type="NCBI Taxonomy" id="119641"/>
    <lineage>
        <taxon>Bacteria</taxon>
        <taxon>Bacillati</taxon>
        <taxon>Bacillota</taxon>
        <taxon>Clostridia</taxon>
        <taxon>Eubacteriales</taxon>
        <taxon>Clostridiaceae</taxon>
        <taxon>Clostridium</taxon>
    </lineage>
</organism>
<protein>
    <submittedName>
        <fullName evidence="2">Uncharacterized protein</fullName>
    </submittedName>
</protein>
<gene>
    <name evidence="2" type="ORF">SAMN05421842_1096</name>
</gene>
<dbReference type="AlphaFoldDB" id="A0A1I1LRF2"/>
<keyword evidence="1" id="KW-1133">Transmembrane helix</keyword>
<dbReference type="EMBL" id="FOMG01000009">
    <property type="protein sequence ID" value="SFC75817.1"/>
    <property type="molecule type" value="Genomic_DNA"/>
</dbReference>
<feature type="transmembrane region" description="Helical" evidence="1">
    <location>
        <begin position="20"/>
        <end position="44"/>
    </location>
</feature>
<evidence type="ECO:0000313" key="2">
    <source>
        <dbReference type="EMBL" id="SFC75817.1"/>
    </source>
</evidence>
<evidence type="ECO:0000313" key="3">
    <source>
        <dbReference type="Proteomes" id="UP000199263"/>
    </source>
</evidence>
<evidence type="ECO:0000256" key="1">
    <source>
        <dbReference type="SAM" id="Phobius"/>
    </source>
</evidence>
<feature type="transmembrane region" description="Helical" evidence="1">
    <location>
        <begin position="80"/>
        <end position="97"/>
    </location>
</feature>
<dbReference type="STRING" id="119641.SAMN05421842_1096"/>
<proteinExistence type="predicted"/>